<dbReference type="InterPro" id="IPR013083">
    <property type="entry name" value="Znf_RING/FYVE/PHD"/>
</dbReference>
<evidence type="ECO:0000313" key="7">
    <source>
        <dbReference type="Proteomes" id="UP000054937"/>
    </source>
</evidence>
<dbReference type="Proteomes" id="UP000054937">
    <property type="component" value="Unassembled WGS sequence"/>
</dbReference>
<name>A0A0V0R256_PSEPJ</name>
<gene>
    <name evidence="6" type="ORF">PPERSA_12942</name>
</gene>
<sequence length="115" mass="13765">MQETDLGDTQNQYQCSICLDIIEESEENLIVNNCKHQYHSSCINDYIRKQIKQKIFQVQCPYCRNKIDQGQYPEGLLLKELKKEKKQQVIFISTFAELRDYRITFVDFEQISELF</sequence>
<feature type="domain" description="RING-type" evidence="5">
    <location>
        <begin position="15"/>
        <end position="64"/>
    </location>
</feature>
<dbReference type="PROSITE" id="PS50089">
    <property type="entry name" value="ZF_RING_2"/>
    <property type="match status" value="1"/>
</dbReference>
<comment type="caution">
    <text evidence="6">The sequence shown here is derived from an EMBL/GenBank/DDBJ whole genome shotgun (WGS) entry which is preliminary data.</text>
</comment>
<keyword evidence="1" id="KW-0479">Metal-binding</keyword>
<dbReference type="Pfam" id="PF13639">
    <property type="entry name" value="zf-RING_2"/>
    <property type="match status" value="1"/>
</dbReference>
<dbReference type="InParanoid" id="A0A0V0R256"/>
<organism evidence="6 7">
    <name type="scientific">Pseudocohnilembus persalinus</name>
    <name type="common">Ciliate</name>
    <dbReference type="NCBI Taxonomy" id="266149"/>
    <lineage>
        <taxon>Eukaryota</taxon>
        <taxon>Sar</taxon>
        <taxon>Alveolata</taxon>
        <taxon>Ciliophora</taxon>
        <taxon>Intramacronucleata</taxon>
        <taxon>Oligohymenophorea</taxon>
        <taxon>Scuticociliatia</taxon>
        <taxon>Philasterida</taxon>
        <taxon>Pseudocohnilembidae</taxon>
        <taxon>Pseudocohnilembus</taxon>
    </lineage>
</organism>
<evidence type="ECO:0000256" key="1">
    <source>
        <dbReference type="ARBA" id="ARBA00022723"/>
    </source>
</evidence>
<dbReference type="Gene3D" id="3.30.40.10">
    <property type="entry name" value="Zinc/RING finger domain, C3HC4 (zinc finger)"/>
    <property type="match status" value="1"/>
</dbReference>
<evidence type="ECO:0000256" key="4">
    <source>
        <dbReference type="PROSITE-ProRule" id="PRU00175"/>
    </source>
</evidence>
<dbReference type="PANTHER" id="PTHR45969">
    <property type="entry name" value="RING ZINC FINGER PROTEIN-RELATED"/>
    <property type="match status" value="1"/>
</dbReference>
<dbReference type="SMART" id="SM00184">
    <property type="entry name" value="RING"/>
    <property type="match status" value="1"/>
</dbReference>
<evidence type="ECO:0000313" key="6">
    <source>
        <dbReference type="EMBL" id="KRX08461.1"/>
    </source>
</evidence>
<dbReference type="InterPro" id="IPR001841">
    <property type="entry name" value="Znf_RING"/>
</dbReference>
<keyword evidence="2 4" id="KW-0863">Zinc-finger</keyword>
<dbReference type="OrthoDB" id="10009520at2759"/>
<accession>A0A0V0R256</accession>
<dbReference type="AlphaFoldDB" id="A0A0V0R256"/>
<protein>
    <recommendedName>
        <fullName evidence="5">RING-type domain-containing protein</fullName>
    </recommendedName>
</protein>
<evidence type="ECO:0000256" key="3">
    <source>
        <dbReference type="ARBA" id="ARBA00022833"/>
    </source>
</evidence>
<reference evidence="6 7" key="1">
    <citation type="journal article" date="2015" name="Sci. Rep.">
        <title>Genome of the facultative scuticociliatosis pathogen Pseudocohnilembus persalinus provides insight into its virulence through horizontal gene transfer.</title>
        <authorList>
            <person name="Xiong J."/>
            <person name="Wang G."/>
            <person name="Cheng J."/>
            <person name="Tian M."/>
            <person name="Pan X."/>
            <person name="Warren A."/>
            <person name="Jiang C."/>
            <person name="Yuan D."/>
            <person name="Miao W."/>
        </authorList>
    </citation>
    <scope>NUCLEOTIDE SEQUENCE [LARGE SCALE GENOMIC DNA]</scope>
    <source>
        <strain evidence="6">36N120E</strain>
    </source>
</reference>
<evidence type="ECO:0000259" key="5">
    <source>
        <dbReference type="PROSITE" id="PS50089"/>
    </source>
</evidence>
<keyword evidence="7" id="KW-1185">Reference proteome</keyword>
<dbReference type="EMBL" id="LDAU01000063">
    <property type="protein sequence ID" value="KRX08461.1"/>
    <property type="molecule type" value="Genomic_DNA"/>
</dbReference>
<dbReference type="GO" id="GO:0008270">
    <property type="term" value="F:zinc ion binding"/>
    <property type="evidence" value="ECO:0007669"/>
    <property type="project" value="UniProtKB-KW"/>
</dbReference>
<dbReference type="SUPFAM" id="SSF57850">
    <property type="entry name" value="RING/U-box"/>
    <property type="match status" value="1"/>
</dbReference>
<proteinExistence type="predicted"/>
<keyword evidence="3" id="KW-0862">Zinc</keyword>
<evidence type="ECO:0000256" key="2">
    <source>
        <dbReference type="ARBA" id="ARBA00022771"/>
    </source>
</evidence>